<reference evidence="2 3" key="1">
    <citation type="submission" date="2018-09" db="EMBL/GenBank/DDBJ databases">
        <authorList>
            <person name="Wang Z."/>
        </authorList>
    </citation>
    <scope>NUCLEOTIDE SEQUENCE [LARGE SCALE GENOMIC DNA]</scope>
    <source>
        <strain evidence="2 3">ALS 81</strain>
    </source>
</reference>
<accession>A0A420E6V1</accession>
<dbReference type="CDD" id="cd00093">
    <property type="entry name" value="HTH_XRE"/>
    <property type="match status" value="1"/>
</dbReference>
<dbReference type="Proteomes" id="UP000286482">
    <property type="component" value="Unassembled WGS sequence"/>
</dbReference>
<dbReference type="SUPFAM" id="SSF47413">
    <property type="entry name" value="lambda repressor-like DNA-binding domains"/>
    <property type="match status" value="1"/>
</dbReference>
<organism evidence="2 3">
    <name type="scientific">Alginatibacterium sediminis</name>
    <dbReference type="NCBI Taxonomy" id="2164068"/>
    <lineage>
        <taxon>Bacteria</taxon>
        <taxon>Pseudomonadati</taxon>
        <taxon>Pseudomonadota</taxon>
        <taxon>Gammaproteobacteria</taxon>
        <taxon>Alteromonadales</taxon>
        <taxon>Alteromonadaceae</taxon>
        <taxon>Alginatibacterium</taxon>
    </lineage>
</organism>
<keyword evidence="3" id="KW-1185">Reference proteome</keyword>
<dbReference type="InterPro" id="IPR001387">
    <property type="entry name" value="Cro/C1-type_HTH"/>
</dbReference>
<feature type="domain" description="HTH cro/C1-type" evidence="1">
    <location>
        <begin position="10"/>
        <end position="68"/>
    </location>
</feature>
<evidence type="ECO:0000313" key="3">
    <source>
        <dbReference type="Proteomes" id="UP000286482"/>
    </source>
</evidence>
<comment type="caution">
    <text evidence="2">The sequence shown here is derived from an EMBL/GenBank/DDBJ whole genome shotgun (WGS) entry which is preliminary data.</text>
</comment>
<dbReference type="AlphaFoldDB" id="A0A420E6V1"/>
<dbReference type="GO" id="GO:0003677">
    <property type="term" value="F:DNA binding"/>
    <property type="evidence" value="ECO:0007669"/>
    <property type="project" value="InterPro"/>
</dbReference>
<gene>
    <name evidence="2" type="ORF">DBZ36_16960</name>
</gene>
<dbReference type="InterPro" id="IPR010982">
    <property type="entry name" value="Lambda_DNA-bd_dom_sf"/>
</dbReference>
<dbReference type="Pfam" id="PF01381">
    <property type="entry name" value="HTH_3"/>
    <property type="match status" value="1"/>
</dbReference>
<dbReference type="OrthoDB" id="6006530at2"/>
<proteinExistence type="predicted"/>
<sequence length="118" mass="13154">MLTNPIPIRLKQARKLSGITQKNLGVMIGMDESSASGRMNHYEKGRHTPDISTLKKMADALGVPLNYFFCEDDTSAELACLISKLGDDERKKLIDHILSDRSKDCDSLPKDSFRKASL</sequence>
<dbReference type="PROSITE" id="PS50943">
    <property type="entry name" value="HTH_CROC1"/>
    <property type="match status" value="1"/>
</dbReference>
<name>A0A420E6V1_9ALTE</name>
<evidence type="ECO:0000259" key="1">
    <source>
        <dbReference type="PROSITE" id="PS50943"/>
    </source>
</evidence>
<evidence type="ECO:0000313" key="2">
    <source>
        <dbReference type="EMBL" id="RKF14347.1"/>
    </source>
</evidence>
<dbReference type="Gene3D" id="1.10.260.40">
    <property type="entry name" value="lambda repressor-like DNA-binding domains"/>
    <property type="match status" value="1"/>
</dbReference>
<dbReference type="SMART" id="SM00530">
    <property type="entry name" value="HTH_XRE"/>
    <property type="match status" value="1"/>
</dbReference>
<dbReference type="EMBL" id="RAQO01000009">
    <property type="protein sequence ID" value="RKF14347.1"/>
    <property type="molecule type" value="Genomic_DNA"/>
</dbReference>
<protein>
    <submittedName>
        <fullName evidence="2">XRE family transcriptional regulator</fullName>
    </submittedName>
</protein>
<dbReference type="RefSeq" id="WP_120356158.1">
    <property type="nucleotide sequence ID" value="NZ_RAQO01000009.1"/>
</dbReference>